<evidence type="ECO:0000259" key="2">
    <source>
        <dbReference type="Pfam" id="PF02541"/>
    </source>
</evidence>
<keyword evidence="4" id="KW-1185">Reference proteome</keyword>
<dbReference type="SUPFAM" id="SSF53067">
    <property type="entry name" value="Actin-like ATPase domain"/>
    <property type="match status" value="2"/>
</dbReference>
<dbReference type="EMBL" id="JAMXQU010000002">
    <property type="protein sequence ID" value="MCO6158909.1"/>
    <property type="molecule type" value="Genomic_DNA"/>
</dbReference>
<dbReference type="Gene3D" id="3.30.420.40">
    <property type="match status" value="1"/>
</dbReference>
<evidence type="ECO:0000313" key="3">
    <source>
        <dbReference type="EMBL" id="MCO6158909.1"/>
    </source>
</evidence>
<dbReference type="Gene3D" id="3.30.420.150">
    <property type="entry name" value="Exopolyphosphatase. Domain 2"/>
    <property type="match status" value="1"/>
</dbReference>
<evidence type="ECO:0000313" key="4">
    <source>
        <dbReference type="Proteomes" id="UP001523401"/>
    </source>
</evidence>
<dbReference type="RefSeq" id="WP_252848488.1">
    <property type="nucleotide sequence ID" value="NZ_BAPW01000012.1"/>
</dbReference>
<dbReference type="InterPro" id="IPR003695">
    <property type="entry name" value="Ppx_GppA_N"/>
</dbReference>
<dbReference type="PANTHER" id="PTHR30005:SF0">
    <property type="entry name" value="RETROGRADE REGULATION PROTEIN 2"/>
    <property type="match status" value="1"/>
</dbReference>
<dbReference type="CDD" id="cd24054">
    <property type="entry name" value="ASKHA_NBD_AaPPX-GppA_MtPPX2-like"/>
    <property type="match status" value="1"/>
</dbReference>
<dbReference type="PANTHER" id="PTHR30005">
    <property type="entry name" value="EXOPOLYPHOSPHATASE"/>
    <property type="match status" value="1"/>
</dbReference>
<dbReference type="Proteomes" id="UP001523401">
    <property type="component" value="Unassembled WGS sequence"/>
</dbReference>
<sequence length="381" mass="41804">MGYSQSDATSSLSHDATPRHFAALDLGTNNCRMMIARRSGHGVQVLDRQNRMVCLGEGLIQTGELSVNAMDRAVRTLEGYAARMEGLPFLQVRAVATEACRRAMNRESFLSRVKQQTGLSLEIISPREEVELAVEGCRTLLHRDRGSNQRAIVFDIGGGSTEIAWLRLDPESHEHEVVGLVSLPYGVVTLSEQFGRSRNAGARSDSAAHYEDMVRLVQEPLLAFERVHQIGREMQRGAVQMLGTSGTVTTLASMAQNLPRYSRHAVDGFTLTSRAAHDAIGLVRQSFAGGGDRPVGLSADRQHFMLPGCAIFDAIHRLWPSEQITVADRGLRDGMVARMALQARHSRLSGAGEATRRPPPSRRHQTNYRGHPASSSFMGRA</sequence>
<dbReference type="Pfam" id="PF02541">
    <property type="entry name" value="Ppx-GppA"/>
    <property type="match status" value="1"/>
</dbReference>
<evidence type="ECO:0000256" key="1">
    <source>
        <dbReference type="SAM" id="MobiDB-lite"/>
    </source>
</evidence>
<name>A0ABT1CFV7_9PROT</name>
<accession>A0ABT1CFV7</accession>
<comment type="caution">
    <text evidence="3">The sequence shown here is derived from an EMBL/GenBank/DDBJ whole genome shotgun (WGS) entry which is preliminary data.</text>
</comment>
<dbReference type="InterPro" id="IPR050273">
    <property type="entry name" value="GppA/Ppx_hydrolase"/>
</dbReference>
<gene>
    <name evidence="3" type="ORF">NF685_02555</name>
</gene>
<protein>
    <submittedName>
        <fullName evidence="3">Ppx/GppA family phosphatase</fullName>
    </submittedName>
</protein>
<proteinExistence type="predicted"/>
<dbReference type="InterPro" id="IPR043129">
    <property type="entry name" value="ATPase_NBD"/>
</dbReference>
<feature type="domain" description="Ppx/GppA phosphatase N-terminal" evidence="2">
    <location>
        <begin position="35"/>
        <end position="341"/>
    </location>
</feature>
<reference evidence="3 4" key="1">
    <citation type="submission" date="2022-06" db="EMBL/GenBank/DDBJ databases">
        <title>Whole-genome of Asaia lannensis strain LMG 27011T.</title>
        <authorList>
            <person name="Sombolestani A."/>
        </authorList>
    </citation>
    <scope>NUCLEOTIDE SEQUENCE [LARGE SCALE GENOMIC DNA]</scope>
    <source>
        <strain evidence="3 4">NBRC 102526</strain>
    </source>
</reference>
<feature type="region of interest" description="Disordered" evidence="1">
    <location>
        <begin position="345"/>
        <end position="381"/>
    </location>
</feature>
<organism evidence="3 4">
    <name type="scientific">Asaia lannensis NBRC 102526</name>
    <dbReference type="NCBI Taxonomy" id="1307926"/>
    <lineage>
        <taxon>Bacteria</taxon>
        <taxon>Pseudomonadati</taxon>
        <taxon>Pseudomonadota</taxon>
        <taxon>Alphaproteobacteria</taxon>
        <taxon>Acetobacterales</taxon>
        <taxon>Acetobacteraceae</taxon>
        <taxon>Asaia</taxon>
    </lineage>
</organism>